<feature type="compositionally biased region" description="Polar residues" evidence="2">
    <location>
        <begin position="102"/>
        <end position="113"/>
    </location>
</feature>
<accession>A0AAN9I3Z8</accession>
<feature type="region of interest" description="Disordered" evidence="2">
    <location>
        <begin position="349"/>
        <end position="380"/>
    </location>
</feature>
<dbReference type="GO" id="GO:0008017">
    <property type="term" value="F:microtubule binding"/>
    <property type="evidence" value="ECO:0007669"/>
    <property type="project" value="TreeGrafter"/>
</dbReference>
<reference evidence="3 4" key="1">
    <citation type="submission" date="2024-01" db="EMBL/GenBank/DDBJ databases">
        <title>The genomes of 5 underutilized Papilionoideae crops provide insights into root nodulation and disease resistanc.</title>
        <authorList>
            <person name="Yuan L."/>
        </authorList>
    </citation>
    <scope>NUCLEOTIDE SEQUENCE [LARGE SCALE GENOMIC DNA]</scope>
    <source>
        <strain evidence="3">ZHUSHIDOU_FW_LH</strain>
        <tissue evidence="3">Leaf</tissue>
    </source>
</reference>
<dbReference type="InterPro" id="IPR007573">
    <property type="entry name" value="QWRF"/>
</dbReference>
<name>A0AAN9I3Z8_CROPI</name>
<dbReference type="PANTHER" id="PTHR31807">
    <property type="entry name" value="AUGMIN FAMILY MEMBER"/>
    <property type="match status" value="1"/>
</dbReference>
<comment type="caution">
    <text evidence="3">The sequence shown here is derived from an EMBL/GenBank/DDBJ whole genome shotgun (WGS) entry which is preliminary data.</text>
</comment>
<dbReference type="Pfam" id="PF04484">
    <property type="entry name" value="QWRF"/>
    <property type="match status" value="1"/>
</dbReference>
<dbReference type="Proteomes" id="UP001372338">
    <property type="component" value="Unassembled WGS sequence"/>
</dbReference>
<evidence type="ECO:0000313" key="3">
    <source>
        <dbReference type="EMBL" id="KAK7259601.1"/>
    </source>
</evidence>
<gene>
    <name evidence="3" type="ORF">RIF29_25211</name>
</gene>
<organism evidence="3 4">
    <name type="scientific">Crotalaria pallida</name>
    <name type="common">Smooth rattlebox</name>
    <name type="synonym">Crotalaria striata</name>
    <dbReference type="NCBI Taxonomy" id="3830"/>
    <lineage>
        <taxon>Eukaryota</taxon>
        <taxon>Viridiplantae</taxon>
        <taxon>Streptophyta</taxon>
        <taxon>Embryophyta</taxon>
        <taxon>Tracheophyta</taxon>
        <taxon>Spermatophyta</taxon>
        <taxon>Magnoliopsida</taxon>
        <taxon>eudicotyledons</taxon>
        <taxon>Gunneridae</taxon>
        <taxon>Pentapetalae</taxon>
        <taxon>rosids</taxon>
        <taxon>fabids</taxon>
        <taxon>Fabales</taxon>
        <taxon>Fabaceae</taxon>
        <taxon>Papilionoideae</taxon>
        <taxon>50 kb inversion clade</taxon>
        <taxon>genistoids sensu lato</taxon>
        <taxon>core genistoids</taxon>
        <taxon>Crotalarieae</taxon>
        <taxon>Crotalaria</taxon>
    </lineage>
</organism>
<feature type="compositionally biased region" description="Low complexity" evidence="2">
    <location>
        <begin position="369"/>
        <end position="380"/>
    </location>
</feature>
<evidence type="ECO:0000313" key="4">
    <source>
        <dbReference type="Proteomes" id="UP001372338"/>
    </source>
</evidence>
<dbReference type="EMBL" id="JAYWIO010000005">
    <property type="protein sequence ID" value="KAK7259601.1"/>
    <property type="molecule type" value="Genomic_DNA"/>
</dbReference>
<proteinExistence type="inferred from homology"/>
<feature type="region of interest" description="Disordered" evidence="2">
    <location>
        <begin position="1"/>
        <end position="56"/>
    </location>
</feature>
<dbReference type="PANTHER" id="PTHR31807:SF38">
    <property type="entry name" value="QWRF MOTIF-CONTAINING PROTEIN 9"/>
    <property type="match status" value="1"/>
</dbReference>
<dbReference type="GO" id="GO:0005880">
    <property type="term" value="C:nuclear microtubule"/>
    <property type="evidence" value="ECO:0007669"/>
    <property type="project" value="TreeGrafter"/>
</dbReference>
<feature type="region of interest" description="Disordered" evidence="2">
    <location>
        <begin position="73"/>
        <end position="114"/>
    </location>
</feature>
<feature type="compositionally biased region" description="Basic and acidic residues" evidence="2">
    <location>
        <begin position="239"/>
        <end position="250"/>
    </location>
</feature>
<evidence type="ECO:0000256" key="2">
    <source>
        <dbReference type="SAM" id="MobiDB-lite"/>
    </source>
</evidence>
<feature type="compositionally biased region" description="Low complexity" evidence="2">
    <location>
        <begin position="47"/>
        <end position="56"/>
    </location>
</feature>
<keyword evidence="4" id="KW-1185">Reference proteome</keyword>
<feature type="compositionally biased region" description="Polar residues" evidence="2">
    <location>
        <begin position="349"/>
        <end position="363"/>
    </location>
</feature>
<dbReference type="GO" id="GO:0051225">
    <property type="term" value="P:spindle assembly"/>
    <property type="evidence" value="ECO:0007669"/>
    <property type="project" value="TreeGrafter"/>
</dbReference>
<dbReference type="AlphaFoldDB" id="A0AAN9I3Z8"/>
<sequence>MVAAISTPLNAKRTPTPTRPPLLPSESDNNNNALAPHRRSKSREVTSRYMCSSSSSISTSSVSKRCVSPQITKTVNSTPGMVRHTPLPKRSQSVERKRQGTPRPSSNQSNNSLCAGAGNGNARCTGVAVAVAPKILFTSTRSLSVSFQGELFSIQVSKVKPAPSPSPSVSALRKSSPERRKTATTPARNGYSDQQPWPGRVSQGNCMNRSLDCDDSERSNVVRSLQNSIAVVRGSIERNRDGGSEVHASDNESVTSGSSLEFCGGGGDGGGRSRAIVVPARFFQDANNRLRCQTDNPSSLPSRNCGNGNRNRSTIAIAPPKFLALKKLHVDCPVLSLRGIVKSRGQVSCSPAGSAIRPSSPSKLATPWSPSSRGVSPSRVRSGVASSLSNRFGNEPSVLSFAVDVPRGKIGDNRIADAHSLRLVYNRLLQWGFINARADAALSVQTLNAEQSLYDAWLATSKLRASVRAKRTELQMLRLQYKLISILKEQMLYLEDWFSLDPVYSSSLSGAIEALKASTLRLPIVGGAKVEVLNVKDTVCSAMDVMQAMASSICQLLPEVRHINSLLVEVSHLNAKERVLLEECRDLLSNVTAMQVKECSLITHISQVKYLT</sequence>
<feature type="compositionally biased region" description="Polar residues" evidence="2">
    <location>
        <begin position="183"/>
        <end position="195"/>
    </location>
</feature>
<feature type="compositionally biased region" description="Low complexity" evidence="2">
    <location>
        <begin position="158"/>
        <end position="171"/>
    </location>
</feature>
<comment type="similarity">
    <text evidence="1">Belongs to the QWRF family.</text>
</comment>
<feature type="region of interest" description="Disordered" evidence="2">
    <location>
        <begin position="239"/>
        <end position="258"/>
    </location>
</feature>
<evidence type="ECO:0000256" key="1">
    <source>
        <dbReference type="ARBA" id="ARBA00010016"/>
    </source>
</evidence>
<feature type="region of interest" description="Disordered" evidence="2">
    <location>
        <begin position="158"/>
        <end position="213"/>
    </location>
</feature>
<dbReference type="GO" id="GO:0005737">
    <property type="term" value="C:cytoplasm"/>
    <property type="evidence" value="ECO:0007669"/>
    <property type="project" value="TreeGrafter"/>
</dbReference>
<protein>
    <submittedName>
        <fullName evidence="3">Uncharacterized protein</fullName>
    </submittedName>
</protein>